<dbReference type="AlphaFoldDB" id="A0A844AV87"/>
<protein>
    <submittedName>
        <fullName evidence="1">Gamma-glutamylcyclotransferase</fullName>
    </submittedName>
</protein>
<dbReference type="GO" id="GO:0016740">
    <property type="term" value="F:transferase activity"/>
    <property type="evidence" value="ECO:0007669"/>
    <property type="project" value="UniProtKB-KW"/>
</dbReference>
<accession>A0A844AV87</accession>
<sequence length="189" mass="21291">MSSPYFFGYGSLVNVATHSYRDTQPARLTGWQRSWVQTEVRDMAFLSVIANPNTAIDGLIAAVPGADWDALDDREFAYERLQASSNVHHKHPRARDIQVYAVPESPYNQIQPAYPVWLSYLDVVVQGYLQVFGEAGVAAFFQSTSGWDRPFIDDRAAPLYPRAQVLSPQEQALVDHYLNQTTAIRTPLE</sequence>
<dbReference type="SUPFAM" id="SSF110857">
    <property type="entry name" value="Gamma-glutamyl cyclotransferase-like"/>
    <property type="match status" value="1"/>
</dbReference>
<dbReference type="InterPro" id="IPR036568">
    <property type="entry name" value="GGCT-like_sf"/>
</dbReference>
<organism evidence="1 2">
    <name type="scientific">Tritonibacter aquimaris</name>
    <dbReference type="NCBI Taxonomy" id="2663379"/>
    <lineage>
        <taxon>Bacteria</taxon>
        <taxon>Pseudomonadati</taxon>
        <taxon>Pseudomonadota</taxon>
        <taxon>Alphaproteobacteria</taxon>
        <taxon>Rhodobacterales</taxon>
        <taxon>Paracoccaceae</taxon>
        <taxon>Tritonibacter</taxon>
    </lineage>
</organism>
<keyword evidence="2" id="KW-1185">Reference proteome</keyword>
<reference evidence="1 2" key="1">
    <citation type="submission" date="2019-10" db="EMBL/GenBank/DDBJ databases">
        <title>Epibacterium sp. nov., isolated from seawater.</title>
        <authorList>
            <person name="Zhang X."/>
            <person name="Li N."/>
        </authorList>
    </citation>
    <scope>NUCLEOTIDE SEQUENCE [LARGE SCALE GENOMIC DNA]</scope>
    <source>
        <strain evidence="1 2">SM1969</strain>
    </source>
</reference>
<dbReference type="CDD" id="cd06661">
    <property type="entry name" value="GGCT_like"/>
    <property type="match status" value="1"/>
</dbReference>
<evidence type="ECO:0000313" key="1">
    <source>
        <dbReference type="EMBL" id="MQY43767.1"/>
    </source>
</evidence>
<gene>
    <name evidence="1" type="ORF">GG681_14070</name>
</gene>
<dbReference type="EMBL" id="WIXK01000007">
    <property type="protein sequence ID" value="MQY43767.1"/>
    <property type="molecule type" value="Genomic_DNA"/>
</dbReference>
<dbReference type="Proteomes" id="UP000436694">
    <property type="component" value="Unassembled WGS sequence"/>
</dbReference>
<comment type="caution">
    <text evidence="1">The sequence shown here is derived from an EMBL/GenBank/DDBJ whole genome shotgun (WGS) entry which is preliminary data.</text>
</comment>
<dbReference type="Gene3D" id="3.10.490.10">
    <property type="entry name" value="Gamma-glutamyl cyclotransferase-like"/>
    <property type="match status" value="1"/>
</dbReference>
<keyword evidence="1" id="KW-0808">Transferase</keyword>
<name>A0A844AV87_9RHOB</name>
<evidence type="ECO:0000313" key="2">
    <source>
        <dbReference type="Proteomes" id="UP000436694"/>
    </source>
</evidence>
<dbReference type="InterPro" id="IPR013024">
    <property type="entry name" value="GGCT-like"/>
</dbReference>
<proteinExistence type="predicted"/>
<dbReference type="RefSeq" id="WP_153548655.1">
    <property type="nucleotide sequence ID" value="NZ_WIXK01000007.1"/>
</dbReference>